<keyword evidence="6 13" id="KW-1133">Transmembrane helix</keyword>
<evidence type="ECO:0000256" key="4">
    <source>
        <dbReference type="ARBA" id="ARBA00022461"/>
    </source>
</evidence>
<gene>
    <name evidence="14" type="primary">AVEN_235582_1</name>
    <name evidence="14" type="ORF">NPIL_155111</name>
</gene>
<evidence type="ECO:0000256" key="1">
    <source>
        <dbReference type="ARBA" id="ARBA00004141"/>
    </source>
</evidence>
<protein>
    <submittedName>
        <fullName evidence="14">Uncharacterized protein</fullName>
    </submittedName>
</protein>
<evidence type="ECO:0000256" key="5">
    <source>
        <dbReference type="ARBA" id="ARBA00022692"/>
    </source>
</evidence>
<keyword evidence="8 12" id="KW-0406">Ion transport</keyword>
<evidence type="ECO:0000256" key="2">
    <source>
        <dbReference type="ARBA" id="ARBA00007193"/>
    </source>
</evidence>
<evidence type="ECO:0000256" key="7">
    <source>
        <dbReference type="ARBA" id="ARBA00023053"/>
    </source>
</evidence>
<keyword evidence="9 13" id="KW-0472">Membrane</keyword>
<dbReference type="PANTHER" id="PTHR11690:SF248">
    <property type="entry name" value="PICKPOCKET 17, ISOFORM A"/>
    <property type="match status" value="1"/>
</dbReference>
<dbReference type="GO" id="GO:0015280">
    <property type="term" value="F:ligand-gated sodium channel activity"/>
    <property type="evidence" value="ECO:0007669"/>
    <property type="project" value="TreeGrafter"/>
</dbReference>
<comment type="subcellular location">
    <subcellularLocation>
        <location evidence="1">Membrane</location>
        <topology evidence="1">Multi-pass membrane protein</topology>
    </subcellularLocation>
</comment>
<evidence type="ECO:0000256" key="11">
    <source>
        <dbReference type="ARBA" id="ARBA00023303"/>
    </source>
</evidence>
<comment type="caution">
    <text evidence="14">The sequence shown here is derived from an EMBL/GenBank/DDBJ whole genome shotgun (WGS) entry which is preliminary data.</text>
</comment>
<dbReference type="Pfam" id="PF00858">
    <property type="entry name" value="ASC"/>
    <property type="match status" value="1"/>
</dbReference>
<reference evidence="14" key="1">
    <citation type="submission" date="2020-08" db="EMBL/GenBank/DDBJ databases">
        <title>Multicomponent nature underlies the extraordinary mechanical properties of spider dragline silk.</title>
        <authorList>
            <person name="Kono N."/>
            <person name="Nakamura H."/>
            <person name="Mori M."/>
            <person name="Yoshida Y."/>
            <person name="Ohtoshi R."/>
            <person name="Malay A.D."/>
            <person name="Moran D.A.P."/>
            <person name="Tomita M."/>
            <person name="Numata K."/>
            <person name="Arakawa K."/>
        </authorList>
    </citation>
    <scope>NUCLEOTIDE SEQUENCE</scope>
</reference>
<evidence type="ECO:0000256" key="8">
    <source>
        <dbReference type="ARBA" id="ARBA00023065"/>
    </source>
</evidence>
<comment type="similarity">
    <text evidence="2 12">Belongs to the amiloride-sensitive sodium channel (TC 1.A.6) family.</text>
</comment>
<evidence type="ECO:0000256" key="12">
    <source>
        <dbReference type="RuleBase" id="RU000679"/>
    </source>
</evidence>
<evidence type="ECO:0000313" key="14">
    <source>
        <dbReference type="EMBL" id="GFS63405.1"/>
    </source>
</evidence>
<dbReference type="PANTHER" id="PTHR11690">
    <property type="entry name" value="AMILORIDE-SENSITIVE SODIUM CHANNEL-RELATED"/>
    <property type="match status" value="1"/>
</dbReference>
<sequence length="432" mass="51624">MDVRKLSLMSIGTEKSTRTTPWVQPTSHRLNKLNRRNILKIPFIWKIFKSVIFIVCISCFSWQSFNFFQLYFKYPTATHIDLTFPEVLKKPAITFCNNNPVRRDKFCDAYPDLCQKPDNISEFCEMHPYFCVNDTSDFVIPKLGYYASNLTDDVRDAIMEIYVHNISQDGAKLWSWAVPNEQENRSKITTNFIFDYERYVYVTCYSTNLRIYSKEEVETTIFNGTFHSTHVLNTFEIEIRENETVYPWTVPQIMLNIHSPFDPVYPFYEAEYLKLGHMYLISIRIEEEHLLEYPYQTNCTDYEYLWEKNNKTGPRSQKMCTDWCFWNYLKPCDYCDEGVIIEEKPIWICEYVETCEYEEEDFDNLKNCRSNCNVDCKKLNYRYEIHHRDLFSAMMFRKKTLYYLPIVRKQKSYCNSTGYVILLATNALVIPS</sequence>
<keyword evidence="4 12" id="KW-0894">Sodium channel</keyword>
<keyword evidence="3 12" id="KW-0813">Transport</keyword>
<accession>A0A8X6IW89</accession>
<evidence type="ECO:0000256" key="6">
    <source>
        <dbReference type="ARBA" id="ARBA00022989"/>
    </source>
</evidence>
<dbReference type="Proteomes" id="UP000887013">
    <property type="component" value="Unassembled WGS sequence"/>
</dbReference>
<feature type="transmembrane region" description="Helical" evidence="13">
    <location>
        <begin position="43"/>
        <end position="65"/>
    </location>
</feature>
<keyword evidence="11 12" id="KW-0407">Ion channel</keyword>
<keyword evidence="15" id="KW-1185">Reference proteome</keyword>
<dbReference type="GO" id="GO:0005886">
    <property type="term" value="C:plasma membrane"/>
    <property type="evidence" value="ECO:0007669"/>
    <property type="project" value="TreeGrafter"/>
</dbReference>
<proteinExistence type="inferred from homology"/>
<keyword evidence="10 12" id="KW-0739">Sodium transport</keyword>
<evidence type="ECO:0000256" key="13">
    <source>
        <dbReference type="SAM" id="Phobius"/>
    </source>
</evidence>
<dbReference type="EMBL" id="BMAW01094036">
    <property type="protein sequence ID" value="GFS63405.1"/>
    <property type="molecule type" value="Genomic_DNA"/>
</dbReference>
<dbReference type="AlphaFoldDB" id="A0A8X6IW89"/>
<organism evidence="14 15">
    <name type="scientific">Nephila pilipes</name>
    <name type="common">Giant wood spider</name>
    <name type="synonym">Nephila maculata</name>
    <dbReference type="NCBI Taxonomy" id="299642"/>
    <lineage>
        <taxon>Eukaryota</taxon>
        <taxon>Metazoa</taxon>
        <taxon>Ecdysozoa</taxon>
        <taxon>Arthropoda</taxon>
        <taxon>Chelicerata</taxon>
        <taxon>Arachnida</taxon>
        <taxon>Araneae</taxon>
        <taxon>Araneomorphae</taxon>
        <taxon>Entelegynae</taxon>
        <taxon>Araneoidea</taxon>
        <taxon>Nephilidae</taxon>
        <taxon>Nephila</taxon>
    </lineage>
</organism>
<name>A0A8X6IW89_NEPPI</name>
<evidence type="ECO:0000256" key="9">
    <source>
        <dbReference type="ARBA" id="ARBA00023136"/>
    </source>
</evidence>
<evidence type="ECO:0000256" key="3">
    <source>
        <dbReference type="ARBA" id="ARBA00022448"/>
    </source>
</evidence>
<evidence type="ECO:0000256" key="10">
    <source>
        <dbReference type="ARBA" id="ARBA00023201"/>
    </source>
</evidence>
<keyword evidence="7" id="KW-0915">Sodium</keyword>
<keyword evidence="5 12" id="KW-0812">Transmembrane</keyword>
<dbReference type="OrthoDB" id="6437510at2759"/>
<dbReference type="InterPro" id="IPR001873">
    <property type="entry name" value="ENaC"/>
</dbReference>
<evidence type="ECO:0000313" key="15">
    <source>
        <dbReference type="Proteomes" id="UP000887013"/>
    </source>
</evidence>